<gene>
    <name evidence="2" type="ORF">BS47DRAFT_538149</name>
</gene>
<evidence type="ECO:0000256" key="1">
    <source>
        <dbReference type="SAM" id="MobiDB-lite"/>
    </source>
</evidence>
<keyword evidence="3" id="KW-1185">Reference proteome</keyword>
<feature type="region of interest" description="Disordered" evidence="1">
    <location>
        <begin position="67"/>
        <end position="90"/>
    </location>
</feature>
<dbReference type="AlphaFoldDB" id="A0A9P6AHI7"/>
<proteinExistence type="predicted"/>
<accession>A0A9P6AHI7</accession>
<dbReference type="EMBL" id="MU129154">
    <property type="protein sequence ID" value="KAF9505439.1"/>
    <property type="molecule type" value="Genomic_DNA"/>
</dbReference>
<dbReference type="Proteomes" id="UP000886523">
    <property type="component" value="Unassembled WGS sequence"/>
</dbReference>
<sequence>MRPSLGPVGSVNKNVGLLRRFLMFVNCLATGVNALNLVCRVVPSRLNCGSGTSRSVCIRTKEICCKPSESTNSPTGSRRRTRTAPRSNTRSLILSCPLGSSCILSG</sequence>
<reference evidence="2" key="1">
    <citation type="journal article" date="2020" name="Nat. Commun.">
        <title>Large-scale genome sequencing of mycorrhizal fungi provides insights into the early evolution of symbiotic traits.</title>
        <authorList>
            <person name="Miyauchi S."/>
            <person name="Kiss E."/>
            <person name="Kuo A."/>
            <person name="Drula E."/>
            <person name="Kohler A."/>
            <person name="Sanchez-Garcia M."/>
            <person name="Morin E."/>
            <person name="Andreopoulos B."/>
            <person name="Barry K.W."/>
            <person name="Bonito G."/>
            <person name="Buee M."/>
            <person name="Carver A."/>
            <person name="Chen C."/>
            <person name="Cichocki N."/>
            <person name="Clum A."/>
            <person name="Culley D."/>
            <person name="Crous P.W."/>
            <person name="Fauchery L."/>
            <person name="Girlanda M."/>
            <person name="Hayes R.D."/>
            <person name="Keri Z."/>
            <person name="LaButti K."/>
            <person name="Lipzen A."/>
            <person name="Lombard V."/>
            <person name="Magnuson J."/>
            <person name="Maillard F."/>
            <person name="Murat C."/>
            <person name="Nolan M."/>
            <person name="Ohm R.A."/>
            <person name="Pangilinan J."/>
            <person name="Pereira M.F."/>
            <person name="Perotto S."/>
            <person name="Peter M."/>
            <person name="Pfister S."/>
            <person name="Riley R."/>
            <person name="Sitrit Y."/>
            <person name="Stielow J.B."/>
            <person name="Szollosi G."/>
            <person name="Zifcakova L."/>
            <person name="Stursova M."/>
            <person name="Spatafora J.W."/>
            <person name="Tedersoo L."/>
            <person name="Vaario L.M."/>
            <person name="Yamada A."/>
            <person name="Yan M."/>
            <person name="Wang P."/>
            <person name="Xu J."/>
            <person name="Bruns T."/>
            <person name="Baldrian P."/>
            <person name="Vilgalys R."/>
            <person name="Dunand C."/>
            <person name="Henrissat B."/>
            <person name="Grigoriev I.V."/>
            <person name="Hibbett D."/>
            <person name="Nagy L.G."/>
            <person name="Martin F.M."/>
        </authorList>
    </citation>
    <scope>NUCLEOTIDE SEQUENCE</scope>
    <source>
        <strain evidence="2">UP504</strain>
    </source>
</reference>
<protein>
    <submittedName>
        <fullName evidence="2">Uncharacterized protein</fullName>
    </submittedName>
</protein>
<comment type="caution">
    <text evidence="2">The sequence shown here is derived from an EMBL/GenBank/DDBJ whole genome shotgun (WGS) entry which is preliminary data.</text>
</comment>
<evidence type="ECO:0000313" key="3">
    <source>
        <dbReference type="Proteomes" id="UP000886523"/>
    </source>
</evidence>
<organism evidence="2 3">
    <name type="scientific">Hydnum rufescens UP504</name>
    <dbReference type="NCBI Taxonomy" id="1448309"/>
    <lineage>
        <taxon>Eukaryota</taxon>
        <taxon>Fungi</taxon>
        <taxon>Dikarya</taxon>
        <taxon>Basidiomycota</taxon>
        <taxon>Agaricomycotina</taxon>
        <taxon>Agaricomycetes</taxon>
        <taxon>Cantharellales</taxon>
        <taxon>Hydnaceae</taxon>
        <taxon>Hydnum</taxon>
    </lineage>
</organism>
<evidence type="ECO:0000313" key="2">
    <source>
        <dbReference type="EMBL" id="KAF9505439.1"/>
    </source>
</evidence>
<name>A0A9P6AHI7_9AGAM</name>